<dbReference type="InterPro" id="IPR007792">
    <property type="entry name" value="T4SS_VirB3/TrbD/AvhB"/>
</dbReference>
<keyword evidence="7" id="KW-1185">Reference proteome</keyword>
<dbReference type="EMBL" id="AWGB01000012">
    <property type="protein sequence ID" value="ESQ92556.1"/>
    <property type="molecule type" value="Genomic_DNA"/>
</dbReference>
<comment type="subcellular location">
    <subcellularLocation>
        <location evidence="1">Membrane</location>
    </subcellularLocation>
</comment>
<evidence type="ECO:0000256" key="4">
    <source>
        <dbReference type="ARBA" id="ARBA00023136"/>
    </source>
</evidence>
<dbReference type="STRING" id="1121022.GCA_000376105_02699"/>
<dbReference type="AlphaFoldDB" id="V4PW32"/>
<evidence type="ECO:0000256" key="2">
    <source>
        <dbReference type="ARBA" id="ARBA00022692"/>
    </source>
</evidence>
<keyword evidence="2 5" id="KW-0812">Transmembrane</keyword>
<protein>
    <recommendedName>
        <fullName evidence="8">Type IV secretion system protein VirB3</fullName>
    </recommendedName>
</protein>
<proteinExistence type="predicted"/>
<evidence type="ECO:0000313" key="7">
    <source>
        <dbReference type="Proteomes" id="UP000017837"/>
    </source>
</evidence>
<feature type="transmembrane region" description="Helical" evidence="5">
    <location>
        <begin position="7"/>
        <end position="26"/>
    </location>
</feature>
<accession>V4PW32</accession>
<dbReference type="eggNOG" id="COG3702">
    <property type="taxonomic scope" value="Bacteria"/>
</dbReference>
<comment type="caution">
    <text evidence="6">The sequence shown here is derived from an EMBL/GenBank/DDBJ whole genome shotgun (WGS) entry which is preliminary data.</text>
</comment>
<sequence>MFLGVPMVPFLVISATFLLAAVWLMYLISPIVSVLILLVYVPLVLAMRQITKKDDQRLGQMFLRARMRLRHQSGRKLWCAISYSPLTYMKRKL</sequence>
<organism evidence="6 7">
    <name type="scientific">Asticcacaulis benevestitus DSM 16100 = ATCC BAA-896</name>
    <dbReference type="NCBI Taxonomy" id="1121022"/>
    <lineage>
        <taxon>Bacteria</taxon>
        <taxon>Pseudomonadati</taxon>
        <taxon>Pseudomonadota</taxon>
        <taxon>Alphaproteobacteria</taxon>
        <taxon>Caulobacterales</taxon>
        <taxon>Caulobacteraceae</taxon>
        <taxon>Asticcacaulis</taxon>
    </lineage>
</organism>
<evidence type="ECO:0008006" key="8">
    <source>
        <dbReference type="Google" id="ProtNLM"/>
    </source>
</evidence>
<reference evidence="6 7" key="1">
    <citation type="journal article" date="2014" name="Nature">
        <title>Sequential evolution of bacterial morphology by co-option of a developmental regulator.</title>
        <authorList>
            <person name="Jiang C."/>
            <person name="Brown P.J."/>
            <person name="Ducret A."/>
            <person name="Brun Y.V."/>
        </authorList>
    </citation>
    <scope>NUCLEOTIDE SEQUENCE [LARGE SCALE GENOMIC DNA]</scope>
    <source>
        <strain evidence="6 7">DSM 16100</strain>
    </source>
</reference>
<keyword evidence="4 5" id="KW-0472">Membrane</keyword>
<feature type="transmembrane region" description="Helical" evidence="5">
    <location>
        <begin position="32"/>
        <end position="51"/>
    </location>
</feature>
<dbReference type="GO" id="GO:0016020">
    <property type="term" value="C:membrane"/>
    <property type="evidence" value="ECO:0007669"/>
    <property type="project" value="UniProtKB-SubCell"/>
</dbReference>
<dbReference type="Pfam" id="PF05101">
    <property type="entry name" value="VirB3"/>
    <property type="match status" value="1"/>
</dbReference>
<gene>
    <name evidence="6" type="ORF">ABENE_07925</name>
</gene>
<dbReference type="Proteomes" id="UP000017837">
    <property type="component" value="Unassembled WGS sequence"/>
</dbReference>
<name>V4PW32_9CAUL</name>
<evidence type="ECO:0000256" key="1">
    <source>
        <dbReference type="ARBA" id="ARBA00004370"/>
    </source>
</evidence>
<evidence type="ECO:0000256" key="3">
    <source>
        <dbReference type="ARBA" id="ARBA00022989"/>
    </source>
</evidence>
<evidence type="ECO:0000313" key="6">
    <source>
        <dbReference type="EMBL" id="ESQ92556.1"/>
    </source>
</evidence>
<keyword evidence="3 5" id="KW-1133">Transmembrane helix</keyword>
<dbReference type="PATRIC" id="fig|1121022.4.peg.1593"/>
<evidence type="ECO:0000256" key="5">
    <source>
        <dbReference type="SAM" id="Phobius"/>
    </source>
</evidence>